<evidence type="ECO:0000313" key="4">
    <source>
        <dbReference type="EMBL" id="CAI6358369.1"/>
    </source>
</evidence>
<feature type="coiled-coil region" evidence="1">
    <location>
        <begin position="40"/>
        <end position="81"/>
    </location>
</feature>
<dbReference type="InterPro" id="IPR048365">
    <property type="entry name" value="TNP-like_RNaseH_N"/>
</dbReference>
<dbReference type="Pfam" id="PF12017">
    <property type="entry name" value="Tnp_P_element"/>
    <property type="match status" value="1"/>
</dbReference>
<protein>
    <recommendedName>
        <fullName evidence="6">THAP domain-containing protein 9</fullName>
    </recommendedName>
</protein>
<organism evidence="4 5">
    <name type="scientific">Macrosiphum euphorbiae</name>
    <name type="common">potato aphid</name>
    <dbReference type="NCBI Taxonomy" id="13131"/>
    <lineage>
        <taxon>Eukaryota</taxon>
        <taxon>Metazoa</taxon>
        <taxon>Ecdysozoa</taxon>
        <taxon>Arthropoda</taxon>
        <taxon>Hexapoda</taxon>
        <taxon>Insecta</taxon>
        <taxon>Pterygota</taxon>
        <taxon>Neoptera</taxon>
        <taxon>Paraneoptera</taxon>
        <taxon>Hemiptera</taxon>
        <taxon>Sternorrhyncha</taxon>
        <taxon>Aphidomorpha</taxon>
        <taxon>Aphidoidea</taxon>
        <taxon>Aphididae</taxon>
        <taxon>Macrosiphini</taxon>
        <taxon>Macrosiphum</taxon>
    </lineage>
</organism>
<dbReference type="Pfam" id="PF21787">
    <property type="entry name" value="TNP-like_RNaseH_N"/>
    <property type="match status" value="1"/>
</dbReference>
<proteinExistence type="predicted"/>
<dbReference type="AlphaFoldDB" id="A0AAV0WQM2"/>
<evidence type="ECO:0000313" key="5">
    <source>
        <dbReference type="Proteomes" id="UP001160148"/>
    </source>
</evidence>
<dbReference type="InterPro" id="IPR021896">
    <property type="entry name" value="THAP9-like_HTH"/>
</dbReference>
<keyword evidence="5" id="KW-1185">Reference proteome</keyword>
<dbReference type="Proteomes" id="UP001160148">
    <property type="component" value="Unassembled WGS sequence"/>
</dbReference>
<evidence type="ECO:0000259" key="2">
    <source>
        <dbReference type="Pfam" id="PF12017"/>
    </source>
</evidence>
<accession>A0AAV0WQM2</accession>
<feature type="domain" description="THAP9-like helix-turn-helix" evidence="2">
    <location>
        <begin position="77"/>
        <end position="158"/>
    </location>
</feature>
<evidence type="ECO:0008006" key="6">
    <source>
        <dbReference type="Google" id="ProtNLM"/>
    </source>
</evidence>
<feature type="domain" description="Transposable element P transposase-like RNase H" evidence="3">
    <location>
        <begin position="164"/>
        <end position="297"/>
    </location>
</feature>
<sequence length="308" mass="35509">MGFIVYHLHVEFKVYYWESQNDGDARSRGTPKRQFLKRGIHKLSKEINIKNKELKVLKQTIRRQNKKIVSLKSIISKLQKENLINDEANNVLLDSFFKHTHLISNWSKKNLGHKVPKKYSPEIRQFALSLHFFSCKTYNYVRKQFNTVLPHPRTLSKWYSSVNANPGFTEESFKILSLKSQNTSDPVICSLMLDEMAIRQHIDYDGTNYYEHIDLGNGINNDSWTAAKECLVIMIVSVNENWEHPIGYFLVNSLNSSQNAELVKNALNLLLNIKNLTVVSLTFDGCSTNVTMSQLFGCNFYADGLSTF</sequence>
<evidence type="ECO:0000259" key="3">
    <source>
        <dbReference type="Pfam" id="PF21787"/>
    </source>
</evidence>
<dbReference type="EMBL" id="CARXXK010000002">
    <property type="protein sequence ID" value="CAI6358369.1"/>
    <property type="molecule type" value="Genomic_DNA"/>
</dbReference>
<comment type="caution">
    <text evidence="4">The sequence shown here is derived from an EMBL/GenBank/DDBJ whole genome shotgun (WGS) entry which is preliminary data.</text>
</comment>
<reference evidence="4 5" key="1">
    <citation type="submission" date="2023-01" db="EMBL/GenBank/DDBJ databases">
        <authorList>
            <person name="Whitehead M."/>
        </authorList>
    </citation>
    <scope>NUCLEOTIDE SEQUENCE [LARGE SCALE GENOMIC DNA]</scope>
</reference>
<evidence type="ECO:0000256" key="1">
    <source>
        <dbReference type="SAM" id="Coils"/>
    </source>
</evidence>
<name>A0AAV0WQM2_9HEMI</name>
<keyword evidence="1" id="KW-0175">Coiled coil</keyword>
<gene>
    <name evidence="4" type="ORF">MEUPH1_LOCUS13891</name>
</gene>